<dbReference type="EMBL" id="JAGMWT010000004">
    <property type="protein sequence ID" value="KAH7130026.1"/>
    <property type="molecule type" value="Genomic_DNA"/>
</dbReference>
<keyword evidence="6 10" id="KW-0732">Signal</keyword>
<dbReference type="EC" id="4.2.2.2" evidence="10"/>
<dbReference type="Pfam" id="PF03211">
    <property type="entry name" value="Pectate_lyase"/>
    <property type="match status" value="1"/>
</dbReference>
<dbReference type="PANTHER" id="PTHR33407:SF9">
    <property type="entry name" value="PECTATE LYASE F-RELATED"/>
    <property type="match status" value="1"/>
</dbReference>
<feature type="signal peptide" evidence="10">
    <location>
        <begin position="1"/>
        <end position="17"/>
    </location>
</feature>
<protein>
    <recommendedName>
        <fullName evidence="10">Pectate lyase</fullName>
        <ecNumber evidence="10">4.2.2.2</ecNumber>
    </recommendedName>
</protein>
<dbReference type="PANTHER" id="PTHR33407">
    <property type="entry name" value="PECTATE LYASE F-RELATED"/>
    <property type="match status" value="1"/>
</dbReference>
<keyword evidence="7 10" id="KW-0106">Calcium</keyword>
<evidence type="ECO:0000256" key="1">
    <source>
        <dbReference type="ARBA" id="ARBA00000695"/>
    </source>
</evidence>
<evidence type="ECO:0000256" key="7">
    <source>
        <dbReference type="ARBA" id="ARBA00022837"/>
    </source>
</evidence>
<evidence type="ECO:0000256" key="4">
    <source>
        <dbReference type="ARBA" id="ARBA00006463"/>
    </source>
</evidence>
<evidence type="ECO:0000313" key="12">
    <source>
        <dbReference type="Proteomes" id="UP000700596"/>
    </source>
</evidence>
<dbReference type="AlphaFoldDB" id="A0A9P9E3F3"/>
<dbReference type="Proteomes" id="UP000700596">
    <property type="component" value="Unassembled WGS sequence"/>
</dbReference>
<comment type="caution">
    <text evidence="11">The sequence shown here is derived from an EMBL/GenBank/DDBJ whole genome shotgun (WGS) entry which is preliminary data.</text>
</comment>
<proteinExistence type="inferred from homology"/>
<evidence type="ECO:0000256" key="3">
    <source>
        <dbReference type="ARBA" id="ARBA00004613"/>
    </source>
</evidence>
<comment type="cofactor">
    <cofactor evidence="2 10">
        <name>Ca(2+)</name>
        <dbReference type="ChEBI" id="CHEBI:29108"/>
    </cofactor>
</comment>
<dbReference type="GO" id="GO:0030570">
    <property type="term" value="F:pectate lyase activity"/>
    <property type="evidence" value="ECO:0007669"/>
    <property type="project" value="UniProtKB-UniRule"/>
</dbReference>
<organism evidence="11 12">
    <name type="scientific">Dendryphion nanum</name>
    <dbReference type="NCBI Taxonomy" id="256645"/>
    <lineage>
        <taxon>Eukaryota</taxon>
        <taxon>Fungi</taxon>
        <taxon>Dikarya</taxon>
        <taxon>Ascomycota</taxon>
        <taxon>Pezizomycotina</taxon>
        <taxon>Dothideomycetes</taxon>
        <taxon>Pleosporomycetidae</taxon>
        <taxon>Pleosporales</taxon>
        <taxon>Torulaceae</taxon>
        <taxon>Dendryphion</taxon>
    </lineage>
</organism>
<dbReference type="GO" id="GO:0045490">
    <property type="term" value="P:pectin catabolic process"/>
    <property type="evidence" value="ECO:0007669"/>
    <property type="project" value="TreeGrafter"/>
</dbReference>
<keyword evidence="5 10" id="KW-0964">Secreted</keyword>
<feature type="chain" id="PRO_5040545500" description="Pectate lyase" evidence="10">
    <location>
        <begin position="18"/>
        <end position="245"/>
    </location>
</feature>
<evidence type="ECO:0000256" key="9">
    <source>
        <dbReference type="ARBA" id="ARBA00025679"/>
    </source>
</evidence>
<reference evidence="11" key="1">
    <citation type="journal article" date="2021" name="Nat. Commun.">
        <title>Genetic determinants of endophytism in the Arabidopsis root mycobiome.</title>
        <authorList>
            <person name="Mesny F."/>
            <person name="Miyauchi S."/>
            <person name="Thiergart T."/>
            <person name="Pickel B."/>
            <person name="Atanasova L."/>
            <person name="Karlsson M."/>
            <person name="Huettel B."/>
            <person name="Barry K.W."/>
            <person name="Haridas S."/>
            <person name="Chen C."/>
            <person name="Bauer D."/>
            <person name="Andreopoulos W."/>
            <person name="Pangilinan J."/>
            <person name="LaButti K."/>
            <person name="Riley R."/>
            <person name="Lipzen A."/>
            <person name="Clum A."/>
            <person name="Drula E."/>
            <person name="Henrissat B."/>
            <person name="Kohler A."/>
            <person name="Grigoriev I.V."/>
            <person name="Martin F.M."/>
            <person name="Hacquard S."/>
        </authorList>
    </citation>
    <scope>NUCLEOTIDE SEQUENCE</scope>
    <source>
        <strain evidence="11">MPI-CAGE-CH-0243</strain>
    </source>
</reference>
<sequence>MKYTFATVAILATTVLAAPTATAFPAAAGETALPTAKVISGTFDGKMVRYSRNPDTCKDQTETDEAAAMFIAEDGAVIKNVILSKAQAEGIHCRGACTLENVWWEDVCEDAATFKQPAGKTSYVIGGGARHAADKIFQFNGRGTVSIKNFYAEDYGKLIRSCGDCTANGGPRNIIVDGVTAKDGGPLCGVNSNYGDTCKISNSCQSNKKDCDRYTGVVKGNGSSKKIGTGPDGKSCIVTGFTSTC</sequence>
<dbReference type="Gene3D" id="2.160.20.10">
    <property type="entry name" value="Single-stranded right-handed beta-helix, Pectin lyase-like"/>
    <property type="match status" value="1"/>
</dbReference>
<comment type="catalytic activity">
    <reaction evidence="1 10">
        <text>Eliminative cleavage of (1-&gt;4)-alpha-D-galacturonan to give oligosaccharides with 4-deoxy-alpha-D-galact-4-enuronosyl groups at their non-reducing ends.</text>
        <dbReference type="EC" id="4.2.2.2"/>
    </reaction>
</comment>
<dbReference type="OrthoDB" id="441042at2759"/>
<gene>
    <name evidence="11" type="ORF">B0J11DRAFT_577581</name>
</gene>
<dbReference type="InterPro" id="IPR004898">
    <property type="entry name" value="Pectate_lyase_PlyH/PlyE-like"/>
</dbReference>
<comment type="similarity">
    <text evidence="4 10">Belongs to the polysaccharide lyase 3 family.</text>
</comment>
<dbReference type="GO" id="GO:0005576">
    <property type="term" value="C:extracellular region"/>
    <property type="evidence" value="ECO:0007669"/>
    <property type="project" value="UniProtKB-SubCell"/>
</dbReference>
<evidence type="ECO:0000256" key="2">
    <source>
        <dbReference type="ARBA" id="ARBA00001913"/>
    </source>
</evidence>
<keyword evidence="8 10" id="KW-0456">Lyase</keyword>
<dbReference type="InterPro" id="IPR011050">
    <property type="entry name" value="Pectin_lyase_fold/virulence"/>
</dbReference>
<comment type="function">
    <text evidence="9 10">Pectinolytic enzyme consist of four classes of enzymes: pectin lyase, polygalacturonase, pectin methylesterase and rhamnogalacturonase. Among pectinolytic enzymes, pectin lyase is the most important in depolymerization of pectin, since it cleaves internal glycosidic bonds of highly methylated pectins. Favors pectate, the anion, over pectin, the methyl ester.</text>
</comment>
<dbReference type="SUPFAM" id="SSF51126">
    <property type="entry name" value="Pectin lyase-like"/>
    <property type="match status" value="1"/>
</dbReference>
<evidence type="ECO:0000256" key="10">
    <source>
        <dbReference type="RuleBase" id="RU367009"/>
    </source>
</evidence>
<accession>A0A9P9E3F3</accession>
<name>A0A9P9E3F3_9PLEO</name>
<keyword evidence="12" id="KW-1185">Reference proteome</keyword>
<evidence type="ECO:0000256" key="6">
    <source>
        <dbReference type="ARBA" id="ARBA00022729"/>
    </source>
</evidence>
<comment type="subcellular location">
    <subcellularLocation>
        <location evidence="3 10">Secreted</location>
    </subcellularLocation>
</comment>
<evidence type="ECO:0000256" key="8">
    <source>
        <dbReference type="ARBA" id="ARBA00023239"/>
    </source>
</evidence>
<evidence type="ECO:0000256" key="5">
    <source>
        <dbReference type="ARBA" id="ARBA00022525"/>
    </source>
</evidence>
<dbReference type="InterPro" id="IPR012334">
    <property type="entry name" value="Pectin_lyas_fold"/>
</dbReference>
<evidence type="ECO:0000313" key="11">
    <source>
        <dbReference type="EMBL" id="KAH7130026.1"/>
    </source>
</evidence>